<reference evidence="1" key="1">
    <citation type="submission" date="2018-02" db="EMBL/GenBank/DDBJ databases">
        <title>The genomes of Aspergillus section Nigri reveals drivers in fungal speciation.</title>
        <authorList>
            <consortium name="DOE Joint Genome Institute"/>
            <person name="Vesth T.C."/>
            <person name="Nybo J."/>
            <person name="Theobald S."/>
            <person name="Brandl J."/>
            <person name="Frisvad J.C."/>
            <person name="Nielsen K.F."/>
            <person name="Lyhne E.K."/>
            <person name="Kogle M.E."/>
            <person name="Kuo A."/>
            <person name="Riley R."/>
            <person name="Clum A."/>
            <person name="Nolan M."/>
            <person name="Lipzen A."/>
            <person name="Salamov A."/>
            <person name="Henrissat B."/>
            <person name="Wiebenga A."/>
            <person name="De vries R.P."/>
            <person name="Grigoriev I.V."/>
            <person name="Mortensen U.H."/>
            <person name="Andersen M.R."/>
            <person name="Baker S.E."/>
        </authorList>
    </citation>
    <scope>NUCLEOTIDE SEQUENCE</scope>
    <source>
        <strain evidence="1">CBS 621.78</strain>
    </source>
</reference>
<dbReference type="Proteomes" id="UP000249057">
    <property type="component" value="Unassembled WGS sequence"/>
</dbReference>
<keyword evidence="2" id="KW-1185">Reference proteome</keyword>
<organism evidence="1 2">
    <name type="scientific">Aspergillus brunneoviolaceus CBS 621.78</name>
    <dbReference type="NCBI Taxonomy" id="1450534"/>
    <lineage>
        <taxon>Eukaryota</taxon>
        <taxon>Fungi</taxon>
        <taxon>Dikarya</taxon>
        <taxon>Ascomycota</taxon>
        <taxon>Pezizomycotina</taxon>
        <taxon>Eurotiomycetes</taxon>
        <taxon>Eurotiomycetidae</taxon>
        <taxon>Eurotiales</taxon>
        <taxon>Aspergillaceae</taxon>
        <taxon>Aspergillus</taxon>
        <taxon>Aspergillus subgen. Circumdati</taxon>
    </lineage>
</organism>
<gene>
    <name evidence="1" type="ORF">BO95DRAFT_511256</name>
</gene>
<accession>A0ACD1GLB0</accession>
<dbReference type="EMBL" id="KZ825316">
    <property type="protein sequence ID" value="RAH49861.1"/>
    <property type="molecule type" value="Genomic_DNA"/>
</dbReference>
<evidence type="ECO:0000313" key="2">
    <source>
        <dbReference type="Proteomes" id="UP000249057"/>
    </source>
</evidence>
<sequence>MSEQKKSQSTFFPLVKAGALSGSLGLVYGGVAGVIRSPNPVIHSLSCGVQWAATGSGFWFLRENILKYHFENNADSKQRAYVSALSGGIAGGTVTRLLGGRLIPGVVFFSTLGYLGQSTYNAIDTWQLEKANTPSKPILQRIADSKWIPLKSLSDDDYRGILREKLLSIEAEIALLDEKIEGLEKLKSQGSDLSSSDTSTSPTTILVGFLFLYLLSFLIFAIVRIATGVSIQRIGYLSLRRITYVPKDGVQIELRGLGLSLHPPSFAQPTWLSLKLTELKVTLDPSVLGKARKPVNRPDVLEPQSPSEDDDSNKESTETAGHNAKQRSKTWKSLMRIKEQVKQLHRKIHWLKLVDVVAVNTTINIVEAGQIQVGSLSLGVDTRRKMVDRGTLYRSGKTDASEQKPAEWIMNVQNVLLAVDGGESTEVLDNIRVHIHGLLHKGLDGLRDASIALKVGRMHVPYDDLMTFMQRVKKSKQSPKEPVDSNNTDDEMSFADFVEELDQPGSRDDSIVQTVADSKEFAGSILRGIQGIQVALSFFRLSRAFQPSSEKQSPIFLNVVSHEIGIDLHRMDQQSPAHRMYFQRKDVAHQALLAAISLSVSLDDGSGESDNILYIPMATTTIKTTLPSKTISSFDDYNPEERNTNILFANLVVTSPSLDLEPRQVSRLLGLSQSRRPSPRGKKRDNNRLISRLLPKASIKVSIHEPVVRFVLPITSPDRTSNDDYNLLISSISAISLDIESSHSSEGGVHYSLSSIYRVASHKLYYQTPSGIKHNLLTTESLEFKVLLSASPEVRVMASGNLNTASAHMVNDEVNRGIYEVIEQFRAHTKHKRTVSMSVEERKPSVLRRVPPWLLRFQFEATGLSLEIAGVDASVSSLSRGVSFQLQSWTADYKAQKSEPIAVSFSRRRTPSHSTIGDESSFKFPTSPPRQKLGVAADGRRLAIHVRGFEGFVIESEDFLEAEPFFSLPRFEVALSTMSDRLGPIFNINSVFKGVYLQYSLYRYYCLGVAVSVLKNAFMRRASGNQDQEASQGLNGFSPPSSRASSRGELVTVDVRATVIQVKTFLPADPPMLLQIYGLTGGSHRLSTPFVRAHLVRLHAEAPKLKGIWARIISMNNVRLDLRKMKIKQGTSMVEQKSIDVWADFIRLGVPHHMVMHRIFDNFINTSKALKQLHQRFKGHSAEFGAARDPEDPKKVPRISLRSKALLFEMEDDAFEWKLGCIYRTGLLEQRQRLAREEAFELKLQKIKETDQRRTSSRLRTRSSHRTLHSERQSEERRRSRSADAKPRKSLNDDKRGRDRKFRYDTEGAACLSCESKISAENAWYRLQEHNARSWKSKIDSALRFQGTSIREVRNLFSGADEPPEDVQETETVLSIPNRPAILSALISDINLVIDKPSFPLEDYPKFLNSIGKGMPMSMKYALLVPMSIHLDMGEARVNLRDYPLDLLHIPALRPGQSPRLSSWSLRTNFVIAEEYRDHKSARQVKLELVPSTELSDGSISPPFAIEVWRSVSPVKTYSDPTFEINTSLPTSISWGMSYQPVIQDMMKIIEGFTKTEIDPSDRVGFWDKIRLSFHSRIKVVWKEDGDVHLRLKGSRDPYVVTGFGGGFVMCWRKDVKWEIHTSDDPMEFMSVTSGEYVLAIPDYSHEARYMAEATAQDLETTSSSSDLKNAAHFKKVVMKLSGDVRLVAGLVFERNVNENERSFQFRPHYDVVLQNPLLIDPAHKEDYDAYRGFRSNHIHLSISVIAPVSRNWSVDSVQPSASYNTVHLSPRFFTHFFNWWSLFSGVMSLPVRQGSLWPGVTKTSKKFNRHLATVKYKLLFAPLFVAHIYKHKDREDYAEDVVTATGIKVRLDSLKLDVHQRREHVKTQAKGRLKQTKASAMRINQAQLDLQAADFRAVSASIEGTNFDDIEKNRDDILSSFQQPVASVDLSRFTIPDQNLDWIDMDDFVELDWILPQESNPRTQILPLAFTPRFTYFRQTDHGQTVPDETGYSSFGDEPTHICVMSENNEPRRVQMELIRDRLVSVEAQMRDCNRAIGEQELRMAKEVDHDPELRKQHADYLRQAETLTRRRAFLTGGLQRIERLIAREERHPVERSPEAFANDSASKMGIDSDSTSDARDADMDGLYSGPDDELASDFNNRFIIHNVQLKWNNSLRNIMLRYIHQVSQRRGFVYYMSRRAVKFILDIVDEQNKNKQKHSKLFRTASRRPSDARGLVDSEDDDSVEDRIEQLLNDAKRFVSAEEQENQEQKKPSTPTSEGSSENIAPEFTPQNSYHLRLIAPQIQLQSEKNQKSVLLVAAKGMQLQVISIMDKERVSDDVSGLVQRRFSLCMDGAQFFVATQKNLMNHLQFYAGNKYGNSPGSAWPPWLTLEAVFDFELNPFGFSRIIQKTSASLRYDKYNNLRLKYNEEVAKGQPGQPLNIEEQEPRMDHISVDFPHFRAICDSAEYYSMYIIVLDLLLYSEPLEKVRNERLERIMLTSDFSDLRGAPEMVFKLQARIRQLEEIKEHFQIHAKYLDKQGWEDRLILEKDLTQCEDELFFLMKAITSSQRKIDPTMSKANGVLRWNISASEVVWHLMKDQSEPLVEFQLRNAAYDRTDNSDGSNHNEVAVERLYGLNLLPDAIYPQIIVPYLDQARSLDGPDDYMIKVKWHMLEAVAGIPVVDDFEVSLFPLKVQLEQVLGQKVFEYMFPNVGSTAFENGGFSPFMIKNMKPIDGSSDSEEEERPKTSPGLEQIDMSTDDLSLKGSGAIELRLQPTLSLAEEARPRSQHRHLKGLALTPIHKDKDPNLLMRPSTSGALSKKRSVDSLRMLSRQPTEKSLVNTAGTNSTGDEKSKKFALGRPSKGKSKETPDDLAQMMSRASNYMTLAHVKVHDVVLCLSYKGKGDHNLEDLHDFVFRLPVLEYQNKTWSNLDLALRLKKDVIKALISHAPAILGNKFSHHRPSKQQQQQQKRYRELVSSSQLLHNSDSVVQSTSEKASSLASIDSNSEYSESQRSGHSGTLPLARSNSLGSSMLSVNEPSGVISDSRSASEVDVDARWEQSRRLVNPPSRPMTSGQALPRSQTTKLWDGPEENSSSHKTASIRNFGRKLMPSRK</sequence>
<protein>
    <submittedName>
        <fullName evidence="1">Uncharacterized protein</fullName>
    </submittedName>
</protein>
<evidence type="ECO:0000313" key="1">
    <source>
        <dbReference type="EMBL" id="RAH49861.1"/>
    </source>
</evidence>
<proteinExistence type="predicted"/>
<name>A0ACD1GLB0_9EURO</name>